<reference evidence="1" key="1">
    <citation type="submission" date="2018-06" db="EMBL/GenBank/DDBJ databases">
        <authorList>
            <person name="Zhirakovskaya E."/>
        </authorList>
    </citation>
    <scope>NUCLEOTIDE SEQUENCE</scope>
</reference>
<evidence type="ECO:0008006" key="2">
    <source>
        <dbReference type="Google" id="ProtNLM"/>
    </source>
</evidence>
<accession>A0A3B1A855</accession>
<proteinExistence type="predicted"/>
<sequence length="75" mass="8439">MQLTDVLIHLDQKIDEMEKENLVEQLRDVDGVIAPRFTNAKAHLLLIAYNSDTTNSTTLLNKVKDKGYNAQLVGL</sequence>
<name>A0A3B1A855_9ZZZZ</name>
<dbReference type="AlphaFoldDB" id="A0A3B1A855"/>
<protein>
    <recommendedName>
        <fullName evidence="2">HMA domain-containing protein</fullName>
    </recommendedName>
</protein>
<gene>
    <name evidence="1" type="ORF">MNBD_GAMMA23-512</name>
</gene>
<evidence type="ECO:0000313" key="1">
    <source>
        <dbReference type="EMBL" id="VAW95992.1"/>
    </source>
</evidence>
<organism evidence="1">
    <name type="scientific">hydrothermal vent metagenome</name>
    <dbReference type="NCBI Taxonomy" id="652676"/>
    <lineage>
        <taxon>unclassified sequences</taxon>
        <taxon>metagenomes</taxon>
        <taxon>ecological metagenomes</taxon>
    </lineage>
</organism>
<dbReference type="EMBL" id="UOFT01000051">
    <property type="protein sequence ID" value="VAW95992.1"/>
    <property type="molecule type" value="Genomic_DNA"/>
</dbReference>